<evidence type="ECO:0000313" key="2">
    <source>
        <dbReference type="Proteomes" id="UP000178943"/>
    </source>
</evidence>
<dbReference type="Gene3D" id="1.10.510.10">
    <property type="entry name" value="Transferase(Phosphotransferase) domain 1"/>
    <property type="match status" value="1"/>
</dbReference>
<dbReference type="EMBL" id="MFGW01000062">
    <property type="protein sequence ID" value="OGF67315.1"/>
    <property type="molecule type" value="Genomic_DNA"/>
</dbReference>
<accession>A0A1F5VV93</accession>
<dbReference type="Proteomes" id="UP000178943">
    <property type="component" value="Unassembled WGS sequence"/>
</dbReference>
<evidence type="ECO:0000313" key="1">
    <source>
        <dbReference type="EMBL" id="OGF67315.1"/>
    </source>
</evidence>
<dbReference type="STRING" id="1817863.A2Y62_15925"/>
<comment type="caution">
    <text evidence="1">The sequence shown here is derived from an EMBL/GenBank/DDBJ whole genome shotgun (WGS) entry which is preliminary data.</text>
</comment>
<name>A0A1F5VV93_9BACT</name>
<evidence type="ECO:0008006" key="3">
    <source>
        <dbReference type="Google" id="ProtNLM"/>
    </source>
</evidence>
<proteinExistence type="predicted"/>
<protein>
    <recommendedName>
        <fullName evidence="3">Protein kinase domain-containing protein</fullName>
    </recommendedName>
</protein>
<reference evidence="1 2" key="1">
    <citation type="journal article" date="2016" name="Nat. Commun.">
        <title>Thousands of microbial genomes shed light on interconnected biogeochemical processes in an aquifer system.</title>
        <authorList>
            <person name="Anantharaman K."/>
            <person name="Brown C.T."/>
            <person name="Hug L.A."/>
            <person name="Sharon I."/>
            <person name="Castelle C.J."/>
            <person name="Probst A.J."/>
            <person name="Thomas B.C."/>
            <person name="Singh A."/>
            <person name="Wilkins M.J."/>
            <person name="Karaoz U."/>
            <person name="Brodie E.L."/>
            <person name="Williams K.H."/>
            <person name="Hubbard S.S."/>
            <person name="Banfield J.F."/>
        </authorList>
    </citation>
    <scope>NUCLEOTIDE SEQUENCE [LARGE SCALE GENOMIC DNA]</scope>
</reference>
<gene>
    <name evidence="1" type="ORF">A2Y62_15925</name>
</gene>
<organism evidence="1 2">
    <name type="scientific">Candidatus Fischerbacteria bacterium RBG_13_37_8</name>
    <dbReference type="NCBI Taxonomy" id="1817863"/>
    <lineage>
        <taxon>Bacteria</taxon>
        <taxon>Candidatus Fischeribacteriota</taxon>
    </lineage>
</organism>
<sequence length="91" mass="10447">MPLRKLNPLGPEELQTIVMKCLKRDPQRRYETARALAEDLGSFLEGEPILAHPTSTPIASPCDAMFKNDVQMQRNLLASDVYFEDKVMIWR</sequence>
<dbReference type="AlphaFoldDB" id="A0A1F5VV93"/>